<dbReference type="GO" id="GO:1902600">
    <property type="term" value="P:proton transmembrane transport"/>
    <property type="evidence" value="ECO:0007669"/>
    <property type="project" value="InterPro"/>
</dbReference>
<feature type="transmembrane region" description="Helical" evidence="7">
    <location>
        <begin position="260"/>
        <end position="279"/>
    </location>
</feature>
<dbReference type="Proteomes" id="UP000241764">
    <property type="component" value="Unassembled WGS sequence"/>
</dbReference>
<evidence type="ECO:0000256" key="2">
    <source>
        <dbReference type="ARBA" id="ARBA00005551"/>
    </source>
</evidence>
<dbReference type="InterPro" id="IPR003148">
    <property type="entry name" value="RCK_N"/>
</dbReference>
<evidence type="ECO:0000256" key="4">
    <source>
        <dbReference type="ARBA" id="ARBA00022692"/>
    </source>
</evidence>
<organism evidence="9 10">
    <name type="scientific">Phyllobacterium sophorae</name>
    <dbReference type="NCBI Taxonomy" id="1520277"/>
    <lineage>
        <taxon>Bacteria</taxon>
        <taxon>Pseudomonadati</taxon>
        <taxon>Pseudomonadota</taxon>
        <taxon>Alphaproteobacteria</taxon>
        <taxon>Hyphomicrobiales</taxon>
        <taxon>Phyllobacteriaceae</taxon>
        <taxon>Phyllobacterium</taxon>
    </lineage>
</organism>
<dbReference type="Pfam" id="PF02254">
    <property type="entry name" value="TrkA_N"/>
    <property type="match status" value="1"/>
</dbReference>
<accession>A0A2P7BGB5</accession>
<dbReference type="InterPro" id="IPR036291">
    <property type="entry name" value="NAD(P)-bd_dom_sf"/>
</dbReference>
<evidence type="ECO:0000259" key="8">
    <source>
        <dbReference type="PROSITE" id="PS51201"/>
    </source>
</evidence>
<dbReference type="PANTHER" id="PTHR42751:SF1">
    <property type="entry name" value="CATION_PROTON ANTIPORTER YBAL-RELATED"/>
    <property type="match status" value="1"/>
</dbReference>
<gene>
    <name evidence="9" type="ORF">CU103_10480</name>
</gene>
<evidence type="ECO:0000313" key="10">
    <source>
        <dbReference type="Proteomes" id="UP000241764"/>
    </source>
</evidence>
<feature type="transmembrane region" description="Helical" evidence="7">
    <location>
        <begin position="6"/>
        <end position="25"/>
    </location>
</feature>
<evidence type="ECO:0000313" key="9">
    <source>
        <dbReference type="EMBL" id="PSH65534.1"/>
    </source>
</evidence>
<dbReference type="InterPro" id="IPR038770">
    <property type="entry name" value="Na+/solute_symporter_sf"/>
</dbReference>
<keyword evidence="10" id="KW-1185">Reference proteome</keyword>
<dbReference type="AlphaFoldDB" id="A0A2P7BGB5"/>
<feature type="transmembrane region" description="Helical" evidence="7">
    <location>
        <begin position="85"/>
        <end position="105"/>
    </location>
</feature>
<feature type="transmembrane region" description="Helical" evidence="7">
    <location>
        <begin position="147"/>
        <end position="171"/>
    </location>
</feature>
<feature type="domain" description="RCK N-terminal" evidence="8">
    <location>
        <begin position="433"/>
        <end position="550"/>
    </location>
</feature>
<keyword evidence="5 7" id="KW-1133">Transmembrane helix</keyword>
<proteinExistence type="inferred from homology"/>
<comment type="similarity">
    <text evidence="2">Belongs to the monovalent cation:proton antiporter 2 (CPA2) transporter (TC 2.A.37) family.</text>
</comment>
<dbReference type="OrthoDB" id="9781411at2"/>
<dbReference type="EMBL" id="PGGM01000003">
    <property type="protein sequence ID" value="PSH65534.1"/>
    <property type="molecule type" value="Genomic_DNA"/>
</dbReference>
<name>A0A2P7BGB5_9HYPH</name>
<dbReference type="GO" id="GO:0016020">
    <property type="term" value="C:membrane"/>
    <property type="evidence" value="ECO:0007669"/>
    <property type="project" value="UniProtKB-SubCell"/>
</dbReference>
<reference evidence="10" key="1">
    <citation type="submission" date="2017-11" db="EMBL/GenBank/DDBJ databases">
        <authorList>
            <person name="Kuznetsova I."/>
            <person name="Sazanova A."/>
            <person name="Chirak E."/>
            <person name="Safronova V."/>
            <person name="Willems A."/>
        </authorList>
    </citation>
    <scope>NUCLEOTIDE SEQUENCE [LARGE SCALE GENOMIC DNA]</scope>
    <source>
        <strain evidence="10">CCBAU 03422</strain>
    </source>
</reference>
<dbReference type="Pfam" id="PF00999">
    <property type="entry name" value="Na_H_Exchanger"/>
    <property type="match status" value="1"/>
</dbReference>
<dbReference type="SUPFAM" id="SSF51735">
    <property type="entry name" value="NAD(P)-binding Rossmann-fold domains"/>
    <property type="match status" value="1"/>
</dbReference>
<feature type="transmembrane region" description="Helical" evidence="7">
    <location>
        <begin position="196"/>
        <end position="217"/>
    </location>
</feature>
<evidence type="ECO:0000256" key="6">
    <source>
        <dbReference type="ARBA" id="ARBA00023136"/>
    </source>
</evidence>
<dbReference type="GO" id="GO:0006813">
    <property type="term" value="P:potassium ion transport"/>
    <property type="evidence" value="ECO:0007669"/>
    <property type="project" value="InterPro"/>
</dbReference>
<dbReference type="InterPro" id="IPR006153">
    <property type="entry name" value="Cation/H_exchanger_TM"/>
</dbReference>
<evidence type="ECO:0000256" key="3">
    <source>
        <dbReference type="ARBA" id="ARBA00022448"/>
    </source>
</evidence>
<dbReference type="Gene3D" id="3.40.50.720">
    <property type="entry name" value="NAD(P)-binding Rossmann-like Domain"/>
    <property type="match status" value="1"/>
</dbReference>
<feature type="transmembrane region" description="Helical" evidence="7">
    <location>
        <begin position="291"/>
        <end position="310"/>
    </location>
</feature>
<keyword evidence="3" id="KW-0813">Transport</keyword>
<feature type="transmembrane region" description="Helical" evidence="7">
    <location>
        <begin position="379"/>
        <end position="398"/>
    </location>
</feature>
<comment type="caution">
    <text evidence="9">The sequence shown here is derived from an EMBL/GenBank/DDBJ whole genome shotgun (WGS) entry which is preliminary data.</text>
</comment>
<evidence type="ECO:0000256" key="1">
    <source>
        <dbReference type="ARBA" id="ARBA00004141"/>
    </source>
</evidence>
<protein>
    <submittedName>
        <fullName evidence="9">Kef family K(+) transporter</fullName>
    </submittedName>
</protein>
<evidence type="ECO:0000256" key="7">
    <source>
        <dbReference type="SAM" id="Phobius"/>
    </source>
</evidence>
<feature type="transmembrane region" description="Helical" evidence="7">
    <location>
        <begin position="32"/>
        <end position="49"/>
    </location>
</feature>
<dbReference type="NCBIfam" id="NF007950">
    <property type="entry name" value="PRK10669.1"/>
    <property type="match status" value="1"/>
</dbReference>
<feature type="transmembrane region" description="Helical" evidence="7">
    <location>
        <begin position="55"/>
        <end position="73"/>
    </location>
</feature>
<dbReference type="PANTHER" id="PTHR42751">
    <property type="entry name" value="SODIUM/HYDROGEN EXCHANGER FAMILY/TRKA DOMAIN PROTEIN"/>
    <property type="match status" value="1"/>
</dbReference>
<comment type="subcellular location">
    <subcellularLocation>
        <location evidence="1">Membrane</location>
        <topology evidence="1">Multi-pass membrane protein</topology>
    </subcellularLocation>
</comment>
<dbReference type="GO" id="GO:0015297">
    <property type="term" value="F:antiporter activity"/>
    <property type="evidence" value="ECO:0007669"/>
    <property type="project" value="InterPro"/>
</dbReference>
<feature type="transmembrane region" description="Helical" evidence="7">
    <location>
        <begin position="316"/>
        <end position="342"/>
    </location>
</feature>
<keyword evidence="6 7" id="KW-0472">Membrane</keyword>
<keyword evidence="4 7" id="KW-0812">Transmembrane</keyword>
<feature type="transmembrane region" description="Helical" evidence="7">
    <location>
        <begin position="111"/>
        <end position="135"/>
    </location>
</feature>
<dbReference type="PROSITE" id="PS51201">
    <property type="entry name" value="RCK_N"/>
    <property type="match status" value="1"/>
</dbReference>
<sequence length="570" mass="60650">MHQTPLIATLVATLGLAFVFGTIANRLRLPTIVGYLIAGVVIGPFTPGFVADQALAQQLAEVGVLLLMFGVGLHLSVQELLSVRAIAVPAAFGQIGLVSLLGGGLAHAMGWTIGAAIVFGLSLSVASTVVVLRTLEERRLLETERGRIAVGWLIVEDVAVILALVLLPLFAETLGGLGQGTTRTTGLFGWFETQTVWGALSLTVVKIGAFVLLMMVVGKRVIPWVLHYSAHTGSRELFRLAVLAVALGVAYGAAELFGVSLALGAFFAGVILAESRLSQRAAQETLPLRDAFAVLFFVSVGMLFDPTILVRETVPIVATFLVIVAGNAMVAFFITLALRYPLRAALTMGASMSQIGEFSFILSGLGVALKLLPEEGRDLILAGAILSILVNPLLFAVLNRAIPWIAEHEREDNTPDQPESVARKGEANITQLTGHAVLVGHGRVGSRVAEALLADHVSLLVIEERQEVVEQLHARGIEAFSGNGLQPDILNAANLAHARWFISAIPNPFEGGNLVQQARAANPNLEIIARAHTDAEVEHLGKFGANLIIMGEQEIARGIVQHIRASRTKH</sequence>
<dbReference type="Gene3D" id="1.20.1530.20">
    <property type="match status" value="1"/>
</dbReference>
<evidence type="ECO:0000256" key="5">
    <source>
        <dbReference type="ARBA" id="ARBA00022989"/>
    </source>
</evidence>